<dbReference type="Proteomes" id="UP000796761">
    <property type="component" value="Unassembled WGS sequence"/>
</dbReference>
<sequence length="116" mass="13444">MGLSVDLKTLLPFQLDSNKINIRVLAQTEFCPFILINDIDKGAKCIFSKFVDDTNTTHVFDTNGEWDIIQRELDKLEKWVHGNIMRFEKIKCKVLHQSQDNCCYQHSLGDGQIKRS</sequence>
<comment type="caution">
    <text evidence="1">The sequence shown here is derived from an EMBL/GenBank/DDBJ whole genome shotgun (WGS) entry which is preliminary data.</text>
</comment>
<evidence type="ECO:0008006" key="3">
    <source>
        <dbReference type="Google" id="ProtNLM"/>
    </source>
</evidence>
<organism evidence="1 2">
    <name type="scientific">Zosterops borbonicus</name>
    <dbReference type="NCBI Taxonomy" id="364589"/>
    <lineage>
        <taxon>Eukaryota</taxon>
        <taxon>Metazoa</taxon>
        <taxon>Chordata</taxon>
        <taxon>Craniata</taxon>
        <taxon>Vertebrata</taxon>
        <taxon>Euteleostomi</taxon>
        <taxon>Archelosauria</taxon>
        <taxon>Archosauria</taxon>
        <taxon>Dinosauria</taxon>
        <taxon>Saurischia</taxon>
        <taxon>Theropoda</taxon>
        <taxon>Coelurosauria</taxon>
        <taxon>Aves</taxon>
        <taxon>Neognathae</taxon>
        <taxon>Neoaves</taxon>
        <taxon>Telluraves</taxon>
        <taxon>Australaves</taxon>
        <taxon>Passeriformes</taxon>
        <taxon>Sylvioidea</taxon>
        <taxon>Zosteropidae</taxon>
        <taxon>Zosterops</taxon>
    </lineage>
</organism>
<reference evidence="1" key="1">
    <citation type="submission" date="2019-04" db="EMBL/GenBank/DDBJ databases">
        <title>Genome assembly of Zosterops borbonicus 15179.</title>
        <authorList>
            <person name="Leroy T."/>
            <person name="Anselmetti Y."/>
            <person name="Tilak M.-K."/>
            <person name="Nabholz B."/>
        </authorList>
    </citation>
    <scope>NUCLEOTIDE SEQUENCE</scope>
    <source>
        <strain evidence="1">HGM_15179</strain>
        <tissue evidence="1">Muscle</tissue>
    </source>
</reference>
<gene>
    <name evidence="1" type="ORF">HGM15179_000667</name>
</gene>
<evidence type="ECO:0000313" key="1">
    <source>
        <dbReference type="EMBL" id="TRZ26510.1"/>
    </source>
</evidence>
<accession>A0A8K1LTQ1</accession>
<keyword evidence="2" id="KW-1185">Reference proteome</keyword>
<dbReference type="EMBL" id="SWJQ01000013">
    <property type="protein sequence ID" value="TRZ26510.1"/>
    <property type="molecule type" value="Genomic_DNA"/>
</dbReference>
<proteinExistence type="predicted"/>
<protein>
    <recommendedName>
        <fullName evidence="3">Rna-directed dna polymerase from mobile element jockey-like</fullName>
    </recommendedName>
</protein>
<dbReference type="AlphaFoldDB" id="A0A8K1LTQ1"/>
<evidence type="ECO:0000313" key="2">
    <source>
        <dbReference type="Proteomes" id="UP000796761"/>
    </source>
</evidence>
<dbReference type="OrthoDB" id="9170669at2759"/>
<name>A0A8K1LTQ1_9PASS</name>